<feature type="region of interest" description="Disordered" evidence="1">
    <location>
        <begin position="96"/>
        <end position="123"/>
    </location>
</feature>
<accession>A0A834PDH1</accession>
<feature type="transmembrane region" description="Helical" evidence="2">
    <location>
        <begin position="29"/>
        <end position="48"/>
    </location>
</feature>
<comment type="caution">
    <text evidence="3">The sequence shown here is derived from an EMBL/GenBank/DDBJ whole genome shotgun (WGS) entry which is preliminary data.</text>
</comment>
<keyword evidence="2" id="KW-0472">Membrane</keyword>
<feature type="compositionally biased region" description="Acidic residues" evidence="1">
    <location>
        <begin position="111"/>
        <end position="120"/>
    </location>
</feature>
<evidence type="ECO:0000256" key="2">
    <source>
        <dbReference type="SAM" id="Phobius"/>
    </source>
</evidence>
<evidence type="ECO:0000256" key="1">
    <source>
        <dbReference type="SAM" id="MobiDB-lite"/>
    </source>
</evidence>
<keyword evidence="4" id="KW-1185">Reference proteome</keyword>
<name>A0A834PDH1_VESPE</name>
<dbReference type="EMBL" id="JACSDY010000001">
    <property type="protein sequence ID" value="KAF7437637.1"/>
    <property type="molecule type" value="Genomic_DNA"/>
</dbReference>
<organism evidence="3 4">
    <name type="scientific">Vespula pensylvanica</name>
    <name type="common">Western yellow jacket</name>
    <name type="synonym">Wasp</name>
    <dbReference type="NCBI Taxonomy" id="30213"/>
    <lineage>
        <taxon>Eukaryota</taxon>
        <taxon>Metazoa</taxon>
        <taxon>Ecdysozoa</taxon>
        <taxon>Arthropoda</taxon>
        <taxon>Hexapoda</taxon>
        <taxon>Insecta</taxon>
        <taxon>Pterygota</taxon>
        <taxon>Neoptera</taxon>
        <taxon>Endopterygota</taxon>
        <taxon>Hymenoptera</taxon>
        <taxon>Apocrita</taxon>
        <taxon>Aculeata</taxon>
        <taxon>Vespoidea</taxon>
        <taxon>Vespidae</taxon>
        <taxon>Vespinae</taxon>
        <taxon>Vespula</taxon>
    </lineage>
</organism>
<dbReference type="Proteomes" id="UP000600918">
    <property type="component" value="Unassembled WGS sequence"/>
</dbReference>
<gene>
    <name evidence="3" type="ORF">H0235_000028</name>
</gene>
<keyword evidence="2" id="KW-1133">Transmembrane helix</keyword>
<evidence type="ECO:0000313" key="4">
    <source>
        <dbReference type="Proteomes" id="UP000600918"/>
    </source>
</evidence>
<proteinExistence type="predicted"/>
<evidence type="ECO:0000313" key="3">
    <source>
        <dbReference type="EMBL" id="KAF7437637.1"/>
    </source>
</evidence>
<protein>
    <submittedName>
        <fullName evidence="3">Uncharacterized protein</fullName>
    </submittedName>
</protein>
<sequence>MGDRGCQSYGELRSPLWRAPRTLRRDNSFAFALVPVFSAVARSLVALLRPYSSLFLFLLEYNLNGNVARHVSLCTLAFGRSTDKVRTIRIIGGKQKQPRPYFNGNRGSSRDEEEEEEEEALPAGSDIKRGRVLPLTGVQCRWPVDDKVAQVTRTVKPKPVVVRSAGRTETSEPDESRIPRASSSKTSFLLEPIRRRAQGRLLGKLSSS</sequence>
<keyword evidence="2" id="KW-0812">Transmembrane</keyword>
<reference evidence="3" key="1">
    <citation type="journal article" date="2020" name="G3 (Bethesda)">
        <title>High-Quality Assemblies for Three Invasive Social Wasps from the &lt;i&gt;Vespula&lt;/i&gt; Genus.</title>
        <authorList>
            <person name="Harrop T.W.R."/>
            <person name="Guhlin J."/>
            <person name="McLaughlin G.M."/>
            <person name="Permina E."/>
            <person name="Stockwell P."/>
            <person name="Gilligan J."/>
            <person name="Le Lec M.F."/>
            <person name="Gruber M.A.M."/>
            <person name="Quinn O."/>
            <person name="Lovegrove M."/>
            <person name="Duncan E.J."/>
            <person name="Remnant E.J."/>
            <person name="Van Eeckhoven J."/>
            <person name="Graham B."/>
            <person name="Knapp R.A."/>
            <person name="Langford K.W."/>
            <person name="Kronenberg Z."/>
            <person name="Press M.O."/>
            <person name="Eacker S.M."/>
            <person name="Wilson-Rankin E.E."/>
            <person name="Purcell J."/>
            <person name="Lester P.J."/>
            <person name="Dearden P.K."/>
        </authorList>
    </citation>
    <scope>NUCLEOTIDE SEQUENCE</scope>
    <source>
        <strain evidence="3">Volc-1</strain>
    </source>
</reference>
<dbReference type="AlphaFoldDB" id="A0A834PDH1"/>
<feature type="region of interest" description="Disordered" evidence="1">
    <location>
        <begin position="159"/>
        <end position="192"/>
    </location>
</feature>